<feature type="domain" description="YqaJ viral recombinase" evidence="1">
    <location>
        <begin position="23"/>
        <end position="161"/>
    </location>
</feature>
<dbReference type="InterPro" id="IPR019080">
    <property type="entry name" value="YqaJ_viral_recombinase"/>
</dbReference>
<accession>A0A9Q4ZIU3</accession>
<dbReference type="PANTHER" id="PTHR46609">
    <property type="entry name" value="EXONUCLEASE, PHAGE-TYPE/RECB, C-TERMINAL DOMAIN-CONTAINING PROTEIN"/>
    <property type="match status" value="1"/>
</dbReference>
<dbReference type="InterPro" id="IPR011604">
    <property type="entry name" value="PDDEXK-like_dom_sf"/>
</dbReference>
<dbReference type="EMBL" id="WVBC01000002">
    <property type="protein sequence ID" value="NKT77332.1"/>
    <property type="molecule type" value="Genomic_DNA"/>
</dbReference>
<sequence length="312" mass="35441">MIPGQLINDSAVVLGAYENGSEEWHAARATGLGGSEISALVGLNPWESWFSTYYRKRDKLRPVEASNPMKWGTLFEPVIYEEFRRNHLAPGLTMTTGHTFHHKDRRWQIANPDGLIWDKTGKLIKILEIKLAGNDEKWGPDGTDQIPIYYRCQLAWYCDVMGVNQAILRAVISSYDERTYYVTITDEDRQFLREHGWQFIQDLEAGNEPNLDGHMATYRAIKEMHPLIDGSVVQLPTALADRFWAKKDAMDAATEGFNEVRNEVAMKMGMARMAMCGDEKIAYRIRPRKEGDDPYVKAATRPPKTDIIAAAA</sequence>
<name>A0A9Q4ZIU3_RHOHA</name>
<evidence type="ECO:0000313" key="3">
    <source>
        <dbReference type="Proteomes" id="UP000603463"/>
    </source>
</evidence>
<dbReference type="SUPFAM" id="SSF52980">
    <property type="entry name" value="Restriction endonuclease-like"/>
    <property type="match status" value="1"/>
</dbReference>
<dbReference type="InterPro" id="IPR011335">
    <property type="entry name" value="Restrct_endonuc-II-like"/>
</dbReference>
<dbReference type="PANTHER" id="PTHR46609:SF6">
    <property type="entry name" value="EXONUCLEASE, PHAGE-TYPE_RECB, C-TERMINAL DOMAIN-CONTAINING PROTEIN-RELATED"/>
    <property type="match status" value="1"/>
</dbReference>
<proteinExistence type="predicted"/>
<dbReference type="NCBIfam" id="TIGR03033">
    <property type="entry name" value="phage_rel_nuc"/>
    <property type="match status" value="1"/>
</dbReference>
<gene>
    <name evidence="2" type="ORF">GS882_03765</name>
</gene>
<dbReference type="AlphaFoldDB" id="A0A9Q4ZIU3"/>
<dbReference type="Gene3D" id="3.90.320.10">
    <property type="match status" value="1"/>
</dbReference>
<dbReference type="InterPro" id="IPR017482">
    <property type="entry name" value="Lambda-type_endonuclease"/>
</dbReference>
<dbReference type="Proteomes" id="UP000603463">
    <property type="component" value="Unassembled WGS sequence"/>
</dbReference>
<evidence type="ECO:0000313" key="2">
    <source>
        <dbReference type="EMBL" id="NKT77332.1"/>
    </source>
</evidence>
<organism evidence="2 3">
    <name type="scientific">Rhodococcus hoagii</name>
    <name type="common">Corynebacterium equii</name>
    <dbReference type="NCBI Taxonomy" id="43767"/>
    <lineage>
        <taxon>Bacteria</taxon>
        <taxon>Bacillati</taxon>
        <taxon>Actinomycetota</taxon>
        <taxon>Actinomycetes</taxon>
        <taxon>Mycobacteriales</taxon>
        <taxon>Nocardiaceae</taxon>
        <taxon>Prescottella</taxon>
    </lineage>
</organism>
<dbReference type="InterPro" id="IPR051703">
    <property type="entry name" value="NF-kappa-B_Signaling_Reg"/>
</dbReference>
<comment type="caution">
    <text evidence="2">The sequence shown here is derived from an EMBL/GenBank/DDBJ whole genome shotgun (WGS) entry which is preliminary data.</text>
</comment>
<reference evidence="2" key="1">
    <citation type="journal article" date="2020" name="Environ. Microbiol.">
        <title>The novel and transferable erm(51) gene confers Macrolides, Lincosamides, and Streptogramins B (MLSB) resistance to clonal Rhodococcus equi in the environment.</title>
        <authorList>
            <person name="Huber L."/>
            <person name="Giguere S."/>
            <person name="Slovis N.M."/>
            <person name="Alvarez-Narvaez S."/>
            <person name="Hart K.A."/>
            <person name="Greiter M."/>
            <person name="Morris E.R.A."/>
            <person name="Cohen N.D."/>
        </authorList>
    </citation>
    <scope>NUCLEOTIDE SEQUENCE</scope>
    <source>
        <strain evidence="2">Lh_116_1</strain>
    </source>
</reference>
<evidence type="ECO:0000259" key="1">
    <source>
        <dbReference type="Pfam" id="PF09588"/>
    </source>
</evidence>
<protein>
    <recommendedName>
        <fullName evidence="1">YqaJ viral recombinase domain-containing protein</fullName>
    </recommendedName>
</protein>
<dbReference type="Pfam" id="PF09588">
    <property type="entry name" value="YqaJ"/>
    <property type="match status" value="1"/>
</dbReference>